<sequence length="46" mass="5539">MIESLSESNRKEIEIMKKRIEEIETLHKLQNEAAKQVLKEYKRLNP</sequence>
<reference evidence="1" key="1">
    <citation type="journal article" date="2015" name="Nature">
        <title>Complex archaea that bridge the gap between prokaryotes and eukaryotes.</title>
        <authorList>
            <person name="Spang A."/>
            <person name="Saw J.H."/>
            <person name="Jorgensen S.L."/>
            <person name="Zaremba-Niedzwiedzka K."/>
            <person name="Martijn J."/>
            <person name="Lind A.E."/>
            <person name="van Eijk R."/>
            <person name="Schleper C."/>
            <person name="Guy L."/>
            <person name="Ettema T.J."/>
        </authorList>
    </citation>
    <scope>NUCLEOTIDE SEQUENCE</scope>
</reference>
<organism evidence="1">
    <name type="scientific">marine sediment metagenome</name>
    <dbReference type="NCBI Taxonomy" id="412755"/>
    <lineage>
        <taxon>unclassified sequences</taxon>
        <taxon>metagenomes</taxon>
        <taxon>ecological metagenomes</taxon>
    </lineage>
</organism>
<dbReference type="AlphaFoldDB" id="A0A0F9E680"/>
<proteinExistence type="predicted"/>
<protein>
    <submittedName>
        <fullName evidence="1">Uncharacterized protein</fullName>
    </submittedName>
</protein>
<gene>
    <name evidence="1" type="ORF">LCGC14_2192320</name>
</gene>
<name>A0A0F9E680_9ZZZZ</name>
<dbReference type="EMBL" id="LAZR01028726">
    <property type="protein sequence ID" value="KKL61736.1"/>
    <property type="molecule type" value="Genomic_DNA"/>
</dbReference>
<accession>A0A0F9E680</accession>
<comment type="caution">
    <text evidence="1">The sequence shown here is derived from an EMBL/GenBank/DDBJ whole genome shotgun (WGS) entry which is preliminary data.</text>
</comment>
<evidence type="ECO:0000313" key="1">
    <source>
        <dbReference type="EMBL" id="KKL61736.1"/>
    </source>
</evidence>